<gene>
    <name evidence="7" type="ORF">Ssi02_23720</name>
</gene>
<dbReference type="AlphaFoldDB" id="A0A919RHN7"/>
<dbReference type="PANTHER" id="PTHR30126:SF39">
    <property type="entry name" value="HTH-TYPE TRANSCRIPTIONAL REGULATOR CYSL"/>
    <property type="match status" value="1"/>
</dbReference>
<dbReference type="GO" id="GO:0003700">
    <property type="term" value="F:DNA-binding transcription factor activity"/>
    <property type="evidence" value="ECO:0007669"/>
    <property type="project" value="InterPro"/>
</dbReference>
<dbReference type="PANTHER" id="PTHR30126">
    <property type="entry name" value="HTH-TYPE TRANSCRIPTIONAL REGULATOR"/>
    <property type="match status" value="1"/>
</dbReference>
<sequence>MHPEIPLASHRTAASQPVTGHTSAAGPARMTLTQLSAFVFVARRGSVKAAARELGVSDPAVSQALGALRQQLGDPLLTRTADRMALTEAGRRLLGIATQMIALGAAAERAVRSPVAERLHLVATSVLAEFVSPPLANLFSARHLIDTSFGTASADEMEGLLANGLADVALGPRMARPGLVSEPVLRCRLIVVGAPRGLRDTWLVDPSGIDPGGDTGLLLRRLRVPETRIRVFPNQTAAWNAAADGAGVAPAIAHLVTPQMRRGELATVPTAATPMETCWYATTLEPAVRSPAATALLDFLAGGAATQLMRSPEAGVPKAFFRPQVSVTLPR</sequence>
<evidence type="ECO:0000256" key="2">
    <source>
        <dbReference type="ARBA" id="ARBA00023015"/>
    </source>
</evidence>
<protein>
    <recommendedName>
        <fullName evidence="6">HTH lysR-type domain-containing protein</fullName>
    </recommendedName>
</protein>
<accession>A0A919RHN7</accession>
<evidence type="ECO:0000256" key="3">
    <source>
        <dbReference type="ARBA" id="ARBA00023125"/>
    </source>
</evidence>
<evidence type="ECO:0000313" key="7">
    <source>
        <dbReference type="EMBL" id="GII92141.1"/>
    </source>
</evidence>
<dbReference type="InterPro" id="IPR000847">
    <property type="entry name" value="LysR_HTH_N"/>
</dbReference>
<dbReference type="PROSITE" id="PS50931">
    <property type="entry name" value="HTH_LYSR"/>
    <property type="match status" value="1"/>
</dbReference>
<evidence type="ECO:0000259" key="6">
    <source>
        <dbReference type="PROSITE" id="PS50931"/>
    </source>
</evidence>
<dbReference type="InterPro" id="IPR036390">
    <property type="entry name" value="WH_DNA-bd_sf"/>
</dbReference>
<name>A0A919RHN7_9ACTN</name>
<dbReference type="Gene3D" id="1.10.10.10">
    <property type="entry name" value="Winged helix-like DNA-binding domain superfamily/Winged helix DNA-binding domain"/>
    <property type="match status" value="1"/>
</dbReference>
<evidence type="ECO:0000256" key="1">
    <source>
        <dbReference type="ARBA" id="ARBA00009437"/>
    </source>
</evidence>
<dbReference type="Pfam" id="PF00126">
    <property type="entry name" value="HTH_1"/>
    <property type="match status" value="1"/>
</dbReference>
<dbReference type="EMBL" id="BOOW01000013">
    <property type="protein sequence ID" value="GII92141.1"/>
    <property type="molecule type" value="Genomic_DNA"/>
</dbReference>
<evidence type="ECO:0000256" key="4">
    <source>
        <dbReference type="ARBA" id="ARBA00023163"/>
    </source>
</evidence>
<comment type="similarity">
    <text evidence="1">Belongs to the LysR transcriptional regulatory family.</text>
</comment>
<dbReference type="Proteomes" id="UP000606172">
    <property type="component" value="Unassembled WGS sequence"/>
</dbReference>
<feature type="region of interest" description="Disordered" evidence="5">
    <location>
        <begin position="1"/>
        <end position="26"/>
    </location>
</feature>
<evidence type="ECO:0000256" key="5">
    <source>
        <dbReference type="SAM" id="MobiDB-lite"/>
    </source>
</evidence>
<dbReference type="Pfam" id="PF03466">
    <property type="entry name" value="LysR_substrate"/>
    <property type="match status" value="1"/>
</dbReference>
<proteinExistence type="inferred from homology"/>
<keyword evidence="4" id="KW-0804">Transcription</keyword>
<evidence type="ECO:0000313" key="8">
    <source>
        <dbReference type="Proteomes" id="UP000606172"/>
    </source>
</evidence>
<dbReference type="SUPFAM" id="SSF53850">
    <property type="entry name" value="Periplasmic binding protein-like II"/>
    <property type="match status" value="1"/>
</dbReference>
<dbReference type="InterPro" id="IPR036388">
    <property type="entry name" value="WH-like_DNA-bd_sf"/>
</dbReference>
<keyword evidence="8" id="KW-1185">Reference proteome</keyword>
<dbReference type="InterPro" id="IPR005119">
    <property type="entry name" value="LysR_subst-bd"/>
</dbReference>
<keyword evidence="3" id="KW-0238">DNA-binding</keyword>
<organism evidence="7 8">
    <name type="scientific">Sinosporangium siamense</name>
    <dbReference type="NCBI Taxonomy" id="1367973"/>
    <lineage>
        <taxon>Bacteria</taxon>
        <taxon>Bacillati</taxon>
        <taxon>Actinomycetota</taxon>
        <taxon>Actinomycetes</taxon>
        <taxon>Streptosporangiales</taxon>
        <taxon>Streptosporangiaceae</taxon>
        <taxon>Sinosporangium</taxon>
    </lineage>
</organism>
<feature type="compositionally biased region" description="Polar residues" evidence="5">
    <location>
        <begin position="12"/>
        <end position="22"/>
    </location>
</feature>
<keyword evidence="2" id="KW-0805">Transcription regulation</keyword>
<dbReference type="GO" id="GO:0000976">
    <property type="term" value="F:transcription cis-regulatory region binding"/>
    <property type="evidence" value="ECO:0007669"/>
    <property type="project" value="TreeGrafter"/>
</dbReference>
<feature type="domain" description="HTH lysR-type" evidence="6">
    <location>
        <begin position="30"/>
        <end position="87"/>
    </location>
</feature>
<reference evidence="7" key="1">
    <citation type="submission" date="2021-01" db="EMBL/GenBank/DDBJ databases">
        <title>Whole genome shotgun sequence of Sinosporangium siamense NBRC 109515.</title>
        <authorList>
            <person name="Komaki H."/>
            <person name="Tamura T."/>
        </authorList>
    </citation>
    <scope>NUCLEOTIDE SEQUENCE</scope>
    <source>
        <strain evidence="7">NBRC 109515</strain>
    </source>
</reference>
<dbReference type="SUPFAM" id="SSF46785">
    <property type="entry name" value="Winged helix' DNA-binding domain"/>
    <property type="match status" value="1"/>
</dbReference>
<dbReference type="PRINTS" id="PR00039">
    <property type="entry name" value="HTHLYSR"/>
</dbReference>
<comment type="caution">
    <text evidence="7">The sequence shown here is derived from an EMBL/GenBank/DDBJ whole genome shotgun (WGS) entry which is preliminary data.</text>
</comment>